<sequence>MIISASHSITSVAMPSARSELDDQHESLLNGFNCQLWTGCHSRSGPECFEWAGFASQFGCRLGCLGETLLSHRLFLETRTIALLSPLEVTDRLAYHTEAFETRRRQWKARRC</sequence>
<dbReference type="AlphaFoldDB" id="A0AAV8RIZ9"/>
<comment type="caution">
    <text evidence="1">The sequence shown here is derived from an EMBL/GenBank/DDBJ whole genome shotgun (WGS) entry which is preliminary data.</text>
</comment>
<dbReference type="Proteomes" id="UP001222027">
    <property type="component" value="Unassembled WGS sequence"/>
</dbReference>
<reference evidence="1 2" key="1">
    <citation type="submission" date="2022-12" db="EMBL/GenBank/DDBJ databases">
        <title>Chromosome-scale assembly of the Ensete ventricosum genome.</title>
        <authorList>
            <person name="Dussert Y."/>
            <person name="Stocks J."/>
            <person name="Wendawek A."/>
            <person name="Woldeyes F."/>
            <person name="Nichols R.A."/>
            <person name="Borrell J.S."/>
        </authorList>
    </citation>
    <scope>NUCLEOTIDE SEQUENCE [LARGE SCALE GENOMIC DNA]</scope>
    <source>
        <strain evidence="2">cv. Maze</strain>
        <tissue evidence="1">Seeds</tissue>
    </source>
</reference>
<proteinExistence type="predicted"/>
<accession>A0AAV8RIZ9</accession>
<dbReference type="EMBL" id="JAQQAF010000003">
    <property type="protein sequence ID" value="KAJ8499091.1"/>
    <property type="molecule type" value="Genomic_DNA"/>
</dbReference>
<gene>
    <name evidence="1" type="ORF">OPV22_009643</name>
</gene>
<evidence type="ECO:0000313" key="1">
    <source>
        <dbReference type="EMBL" id="KAJ8499091.1"/>
    </source>
</evidence>
<name>A0AAV8RIZ9_ENSVE</name>
<organism evidence="1 2">
    <name type="scientific">Ensete ventricosum</name>
    <name type="common">Abyssinian banana</name>
    <name type="synonym">Musa ensete</name>
    <dbReference type="NCBI Taxonomy" id="4639"/>
    <lineage>
        <taxon>Eukaryota</taxon>
        <taxon>Viridiplantae</taxon>
        <taxon>Streptophyta</taxon>
        <taxon>Embryophyta</taxon>
        <taxon>Tracheophyta</taxon>
        <taxon>Spermatophyta</taxon>
        <taxon>Magnoliopsida</taxon>
        <taxon>Liliopsida</taxon>
        <taxon>Zingiberales</taxon>
        <taxon>Musaceae</taxon>
        <taxon>Ensete</taxon>
    </lineage>
</organism>
<evidence type="ECO:0000313" key="2">
    <source>
        <dbReference type="Proteomes" id="UP001222027"/>
    </source>
</evidence>
<protein>
    <submittedName>
        <fullName evidence="1">Uncharacterized protein</fullName>
    </submittedName>
</protein>
<keyword evidence="2" id="KW-1185">Reference proteome</keyword>